<organism evidence="1 2">
    <name type="scientific">Urechidicola croceus</name>
    <dbReference type="NCBI Taxonomy" id="1850246"/>
    <lineage>
        <taxon>Bacteria</taxon>
        <taxon>Pseudomonadati</taxon>
        <taxon>Bacteroidota</taxon>
        <taxon>Flavobacteriia</taxon>
        <taxon>Flavobacteriales</taxon>
        <taxon>Flavobacteriaceae</taxon>
        <taxon>Urechidicola</taxon>
    </lineage>
</organism>
<reference evidence="1 2" key="1">
    <citation type="submission" date="2016-10" db="EMBL/GenBank/DDBJ databases">
        <title>Lutibacter sp. LPB0138, isolated from marine gastropod.</title>
        <authorList>
            <person name="Kim E."/>
            <person name="Yi H."/>
        </authorList>
    </citation>
    <scope>NUCLEOTIDE SEQUENCE [LARGE SCALE GENOMIC DNA]</scope>
    <source>
        <strain evidence="1 2">LPB0138</strain>
    </source>
</reference>
<evidence type="ECO:0000313" key="1">
    <source>
        <dbReference type="EMBL" id="AOW19786.1"/>
    </source>
</evidence>
<dbReference type="RefSeq" id="WP_070235906.1">
    <property type="nucleotide sequence ID" value="NZ_CP017478.1"/>
</dbReference>
<sequence>MVLSERLDNAIQKLYVAFHNDTLIPECSKQCAVGNICDNTDSWKHLTDIHGSSQLNYVGLVHQRLGRKFYGYSPIELLKIETIFLKGCGFSIPYNHKTKKPIKTTSKDILFDGLCAVISYLCELDDVDNVMDYSKLFEFENTSKNKV</sequence>
<accession>A0A1D8P5E8</accession>
<protein>
    <submittedName>
        <fullName evidence="1">Na(+)-translocating NADH-quinone reductase subunit F</fullName>
    </submittedName>
</protein>
<name>A0A1D8P5E8_9FLAO</name>
<dbReference type="KEGG" id="lul:LPB138_03395"/>
<dbReference type="EMBL" id="CP017478">
    <property type="protein sequence ID" value="AOW19786.1"/>
    <property type="molecule type" value="Genomic_DNA"/>
</dbReference>
<evidence type="ECO:0000313" key="2">
    <source>
        <dbReference type="Proteomes" id="UP000176050"/>
    </source>
</evidence>
<gene>
    <name evidence="1" type="ORF">LPB138_03395</name>
</gene>
<dbReference type="AlphaFoldDB" id="A0A1D8P5E8"/>
<proteinExistence type="predicted"/>
<dbReference type="STRING" id="1850246.LPB138_03395"/>
<dbReference type="OrthoDB" id="1144234at2"/>
<dbReference type="Proteomes" id="UP000176050">
    <property type="component" value="Chromosome"/>
</dbReference>
<keyword evidence="2" id="KW-1185">Reference proteome</keyword>